<dbReference type="AlphaFoldDB" id="A0A3B0RN70"/>
<feature type="transmembrane region" description="Helical" evidence="1">
    <location>
        <begin position="28"/>
        <end position="47"/>
    </location>
</feature>
<accession>A0A3B0RN70</accession>
<keyword evidence="1" id="KW-0472">Membrane</keyword>
<reference evidence="2" key="1">
    <citation type="submission" date="2018-06" db="EMBL/GenBank/DDBJ databases">
        <authorList>
            <person name="Zhirakovskaya E."/>
        </authorList>
    </citation>
    <scope>NUCLEOTIDE SEQUENCE</scope>
</reference>
<evidence type="ECO:0000313" key="2">
    <source>
        <dbReference type="EMBL" id="VAV93359.1"/>
    </source>
</evidence>
<keyword evidence="1" id="KW-0812">Transmembrane</keyword>
<sequence length="310" mass="32365">MSDVNPDPGFDEASVAEGESDIPWKPPVIAAILGALVVGIYVIYAIVTGPSVEGEAANDPAPATAADLGYVAVTNDIGARAESVMVTPTVTIVAVSTAVSEGVDPSDIDPLDVAYWELATPSGTIPMQDQYWLLDPKGIGTGAISVTFPPNSATTGGELVAFNTAAFVTAERALELSPDLPQTVEDVRLDIGDGVVVVVESITFDEDGGYVEWTVAEGLTARVDVVVRFVGTGESRAGDTLLVPAYSAPSLLYPDRTGVPSTPFGFRSQYRLWRTGAQPDAARPPTAIIIEFTVEAVTAVADPVAFPLDR</sequence>
<name>A0A3B0RN70_9ZZZZ</name>
<protein>
    <submittedName>
        <fullName evidence="2">Uncharacterized protein</fullName>
    </submittedName>
</protein>
<evidence type="ECO:0000256" key="1">
    <source>
        <dbReference type="SAM" id="Phobius"/>
    </source>
</evidence>
<dbReference type="EMBL" id="UOEI01000101">
    <property type="protein sequence ID" value="VAV93359.1"/>
    <property type="molecule type" value="Genomic_DNA"/>
</dbReference>
<keyword evidence="1" id="KW-1133">Transmembrane helix</keyword>
<gene>
    <name evidence="2" type="ORF">MNBD_ACTINO01-1153</name>
</gene>
<organism evidence="2">
    <name type="scientific">hydrothermal vent metagenome</name>
    <dbReference type="NCBI Taxonomy" id="652676"/>
    <lineage>
        <taxon>unclassified sequences</taxon>
        <taxon>metagenomes</taxon>
        <taxon>ecological metagenomes</taxon>
    </lineage>
</organism>
<proteinExistence type="predicted"/>